<comment type="caution">
    <text evidence="2">The sequence shown here is derived from an EMBL/GenBank/DDBJ whole genome shotgun (WGS) entry which is preliminary data.</text>
</comment>
<evidence type="ECO:0000313" key="3">
    <source>
        <dbReference type="Proteomes" id="UP000273119"/>
    </source>
</evidence>
<reference evidence="2 3" key="1">
    <citation type="submission" date="2018-07" db="EMBL/GenBank/DDBJ databases">
        <title>Arthrobacter sp. nov., isolated from raw cow's milk with high bacterial count.</title>
        <authorList>
            <person name="Hahne J."/>
            <person name="Isele D."/>
            <person name="Lipski A."/>
        </authorList>
    </citation>
    <scope>NUCLEOTIDE SEQUENCE [LARGE SCALE GENOMIC DNA]</scope>
    <source>
        <strain evidence="2 3">JZ R-183</strain>
    </source>
</reference>
<evidence type="ECO:0000313" key="2">
    <source>
        <dbReference type="EMBL" id="RKW70481.1"/>
    </source>
</evidence>
<sequence length="92" mass="9231">MLTGVAAPADGPPADGPLADGPPADAPPADWLPEAALVEVPDPAAVHPLSRARLRTAAAPRPAAARGCNLMGGGSIASQGRRAKGLMRLRRP</sequence>
<protein>
    <submittedName>
        <fullName evidence="2">Uncharacterized protein</fullName>
    </submittedName>
</protein>
<name>A0A496PIZ7_9MICC</name>
<accession>A0A496PIZ7</accession>
<feature type="region of interest" description="Disordered" evidence="1">
    <location>
        <begin position="58"/>
        <end position="92"/>
    </location>
</feature>
<feature type="region of interest" description="Disordered" evidence="1">
    <location>
        <begin position="1"/>
        <end position="30"/>
    </location>
</feature>
<dbReference type="Proteomes" id="UP000273119">
    <property type="component" value="Unassembled WGS sequence"/>
</dbReference>
<feature type="compositionally biased region" description="Basic residues" evidence="1">
    <location>
        <begin position="81"/>
        <end position="92"/>
    </location>
</feature>
<dbReference type="AlphaFoldDB" id="A0A496PIZ7"/>
<organism evidence="2 3">
    <name type="scientific">Galactobacter caseinivorans</name>
    <dbReference type="NCBI Taxonomy" id="2676123"/>
    <lineage>
        <taxon>Bacteria</taxon>
        <taxon>Bacillati</taxon>
        <taxon>Actinomycetota</taxon>
        <taxon>Actinomycetes</taxon>
        <taxon>Micrococcales</taxon>
        <taxon>Micrococcaceae</taxon>
        <taxon>Galactobacter</taxon>
    </lineage>
</organism>
<dbReference type="EMBL" id="QQXL01000004">
    <property type="protein sequence ID" value="RKW70481.1"/>
    <property type="molecule type" value="Genomic_DNA"/>
</dbReference>
<feature type="compositionally biased region" description="Low complexity" evidence="1">
    <location>
        <begin position="16"/>
        <end position="30"/>
    </location>
</feature>
<keyword evidence="3" id="KW-1185">Reference proteome</keyword>
<evidence type="ECO:0000256" key="1">
    <source>
        <dbReference type="SAM" id="MobiDB-lite"/>
    </source>
</evidence>
<proteinExistence type="predicted"/>
<gene>
    <name evidence="2" type="ORF">DWQ67_08380</name>
</gene>